<dbReference type="EMBL" id="CP001700">
    <property type="protein sequence ID" value="ACU71987.1"/>
    <property type="molecule type" value="Genomic_DNA"/>
</dbReference>
<feature type="chain" id="PRO_5038366101" description="Protein-glutamine gamma-glutamyltransferase-like C-terminal domain-containing protein" evidence="3">
    <location>
        <begin position="25"/>
        <end position="330"/>
    </location>
</feature>
<evidence type="ECO:0000256" key="3">
    <source>
        <dbReference type="SAM" id="SignalP"/>
    </source>
</evidence>
<sequence precursor="true">MSGNPRRWLPAAVAVLAIAAMAAAARRDGPLDAGVSTGSLRDGRPVAALGAVILLAVVATAYAKHRDDGYGLLHRAGTATAVLLTAAAVLTPIGLLFFGRQPAPPPTQQLAPETTAPPRLPTGHGPDIKSTPNRPGDGPANWIVLVLLYLVLAAALGLLLYLVLRMLARRRFSRQELDLIDFDPLAPEFDQLAEAVAAGTEALEYEGDAREAVIACYSAMEVAVTAGGGGRRATDTPEEFLRRVTAANLIPGEPARRLTELFREARFSRHPIAEEKRDAAREALSAISLHLQGRAAELAASAQARAAAAQAAQSGQSAPPHASAPSGRSR</sequence>
<feature type="transmembrane region" description="Helical" evidence="2">
    <location>
        <begin position="76"/>
        <end position="98"/>
    </location>
</feature>
<feature type="region of interest" description="Disordered" evidence="1">
    <location>
        <begin position="302"/>
        <end position="330"/>
    </location>
</feature>
<keyword evidence="3" id="KW-0732">Signal</keyword>
<accession>C7Q4L8</accession>
<gene>
    <name evidence="5" type="ordered locus">Caci_3078</name>
</gene>
<keyword evidence="2" id="KW-1133">Transmembrane helix</keyword>
<keyword evidence="2" id="KW-0472">Membrane</keyword>
<feature type="compositionally biased region" description="Low complexity" evidence="1">
    <location>
        <begin position="108"/>
        <end position="117"/>
    </location>
</feature>
<dbReference type="HOGENOM" id="CLU_841154_0_0_11"/>
<reference evidence="5 6" key="1">
    <citation type="journal article" date="2009" name="Stand. Genomic Sci.">
        <title>Complete genome sequence of Catenulispora acidiphila type strain (ID 139908).</title>
        <authorList>
            <person name="Copeland A."/>
            <person name="Lapidus A."/>
            <person name="Glavina Del Rio T."/>
            <person name="Nolan M."/>
            <person name="Lucas S."/>
            <person name="Chen F."/>
            <person name="Tice H."/>
            <person name="Cheng J.F."/>
            <person name="Bruce D."/>
            <person name="Goodwin L."/>
            <person name="Pitluck S."/>
            <person name="Mikhailova N."/>
            <person name="Pati A."/>
            <person name="Ivanova N."/>
            <person name="Mavromatis K."/>
            <person name="Chen A."/>
            <person name="Palaniappan K."/>
            <person name="Chain P."/>
            <person name="Land M."/>
            <person name="Hauser L."/>
            <person name="Chang Y.J."/>
            <person name="Jeffries C.D."/>
            <person name="Chertkov O."/>
            <person name="Brettin T."/>
            <person name="Detter J.C."/>
            <person name="Han C."/>
            <person name="Ali Z."/>
            <person name="Tindall B.J."/>
            <person name="Goker M."/>
            <person name="Bristow J."/>
            <person name="Eisen J.A."/>
            <person name="Markowitz V."/>
            <person name="Hugenholtz P."/>
            <person name="Kyrpides N.C."/>
            <person name="Klenk H.P."/>
        </authorList>
    </citation>
    <scope>NUCLEOTIDE SEQUENCE [LARGE SCALE GENOMIC DNA]</scope>
    <source>
        <strain evidence="6">DSM 44928 / JCM 14897 / NBRC 102108 / NRRL B-24433 / ID139908</strain>
    </source>
</reference>
<dbReference type="STRING" id="479433.Caci_3078"/>
<name>C7Q4L8_CATAD</name>
<feature type="transmembrane region" description="Helical" evidence="2">
    <location>
        <begin position="142"/>
        <end position="164"/>
    </location>
</feature>
<evidence type="ECO:0000256" key="2">
    <source>
        <dbReference type="SAM" id="Phobius"/>
    </source>
</evidence>
<dbReference type="RefSeq" id="WP_012787280.1">
    <property type="nucleotide sequence ID" value="NC_013131.1"/>
</dbReference>
<proteinExistence type="predicted"/>
<dbReference type="Proteomes" id="UP000000851">
    <property type="component" value="Chromosome"/>
</dbReference>
<dbReference type="Pfam" id="PF13559">
    <property type="entry name" value="DUF4129"/>
    <property type="match status" value="1"/>
</dbReference>
<keyword evidence="6" id="KW-1185">Reference proteome</keyword>
<feature type="signal peptide" evidence="3">
    <location>
        <begin position="1"/>
        <end position="24"/>
    </location>
</feature>
<dbReference type="InterPro" id="IPR025403">
    <property type="entry name" value="TgpA-like_C"/>
</dbReference>
<organism evidence="5 6">
    <name type="scientific">Catenulispora acidiphila (strain DSM 44928 / JCM 14897 / NBRC 102108 / NRRL B-24433 / ID139908)</name>
    <dbReference type="NCBI Taxonomy" id="479433"/>
    <lineage>
        <taxon>Bacteria</taxon>
        <taxon>Bacillati</taxon>
        <taxon>Actinomycetota</taxon>
        <taxon>Actinomycetes</taxon>
        <taxon>Catenulisporales</taxon>
        <taxon>Catenulisporaceae</taxon>
        <taxon>Catenulispora</taxon>
    </lineage>
</organism>
<feature type="domain" description="Protein-glutamine gamma-glutamyltransferase-like C-terminal" evidence="4">
    <location>
        <begin position="216"/>
        <end position="284"/>
    </location>
</feature>
<dbReference type="AlphaFoldDB" id="C7Q4L8"/>
<feature type="transmembrane region" description="Helical" evidence="2">
    <location>
        <begin position="46"/>
        <end position="64"/>
    </location>
</feature>
<dbReference type="OrthoDB" id="4571933at2"/>
<evidence type="ECO:0000313" key="5">
    <source>
        <dbReference type="EMBL" id="ACU71987.1"/>
    </source>
</evidence>
<dbReference type="eggNOG" id="ENOG5033KDT">
    <property type="taxonomic scope" value="Bacteria"/>
</dbReference>
<evidence type="ECO:0000313" key="6">
    <source>
        <dbReference type="Proteomes" id="UP000000851"/>
    </source>
</evidence>
<protein>
    <recommendedName>
        <fullName evidence="4">Protein-glutamine gamma-glutamyltransferase-like C-terminal domain-containing protein</fullName>
    </recommendedName>
</protein>
<evidence type="ECO:0000256" key="1">
    <source>
        <dbReference type="SAM" id="MobiDB-lite"/>
    </source>
</evidence>
<dbReference type="KEGG" id="cai:Caci_3078"/>
<feature type="region of interest" description="Disordered" evidence="1">
    <location>
        <begin position="104"/>
        <end position="134"/>
    </location>
</feature>
<evidence type="ECO:0000259" key="4">
    <source>
        <dbReference type="Pfam" id="PF13559"/>
    </source>
</evidence>
<keyword evidence="2" id="KW-0812">Transmembrane</keyword>
<dbReference type="InParanoid" id="C7Q4L8"/>